<reference evidence="2" key="1">
    <citation type="submission" date="2019-10" db="EMBL/GenBank/DDBJ databases">
        <authorList>
            <consortium name="DOE Joint Genome Institute"/>
            <person name="Kuo A."/>
            <person name="Miyauchi S."/>
            <person name="Kiss E."/>
            <person name="Drula E."/>
            <person name="Kohler A."/>
            <person name="Sanchez-Garcia M."/>
            <person name="Andreopoulos B."/>
            <person name="Barry K.W."/>
            <person name="Bonito G."/>
            <person name="Buee M."/>
            <person name="Carver A."/>
            <person name="Chen C."/>
            <person name="Cichocki N."/>
            <person name="Clum A."/>
            <person name="Culley D."/>
            <person name="Crous P.W."/>
            <person name="Fauchery L."/>
            <person name="Girlanda M."/>
            <person name="Hayes R."/>
            <person name="Keri Z."/>
            <person name="LaButti K."/>
            <person name="Lipzen A."/>
            <person name="Lombard V."/>
            <person name="Magnuson J."/>
            <person name="Maillard F."/>
            <person name="Morin E."/>
            <person name="Murat C."/>
            <person name="Nolan M."/>
            <person name="Ohm R."/>
            <person name="Pangilinan J."/>
            <person name="Pereira M."/>
            <person name="Perotto S."/>
            <person name="Peter M."/>
            <person name="Riley R."/>
            <person name="Sitrit Y."/>
            <person name="Stielow B."/>
            <person name="Szollosi G."/>
            <person name="Zifcakova L."/>
            <person name="Stursova M."/>
            <person name="Spatafora J.W."/>
            <person name="Tedersoo L."/>
            <person name="Vaario L.-M."/>
            <person name="Yamada A."/>
            <person name="Yan M."/>
            <person name="Wang P."/>
            <person name="Xu J."/>
            <person name="Bruns T."/>
            <person name="Baldrian P."/>
            <person name="Vilgalys R."/>
            <person name="Henrissat B."/>
            <person name="Grigoriev I.V."/>
            <person name="Hibbett D."/>
            <person name="Nagy L.G."/>
            <person name="Martin F.M."/>
        </authorList>
    </citation>
    <scope>NUCLEOTIDE SEQUENCE</scope>
    <source>
        <strain evidence="2">BED1</strain>
    </source>
</reference>
<evidence type="ECO:0000313" key="3">
    <source>
        <dbReference type="Proteomes" id="UP001194468"/>
    </source>
</evidence>
<dbReference type="Proteomes" id="UP001194468">
    <property type="component" value="Unassembled WGS sequence"/>
</dbReference>
<dbReference type="AlphaFoldDB" id="A0AAD4GD11"/>
<gene>
    <name evidence="2" type="ORF">L210DRAFT_3505485</name>
</gene>
<evidence type="ECO:0000256" key="1">
    <source>
        <dbReference type="SAM" id="MobiDB-lite"/>
    </source>
</evidence>
<comment type="caution">
    <text evidence="2">The sequence shown here is derived from an EMBL/GenBank/DDBJ whole genome shotgun (WGS) entry which is preliminary data.</text>
</comment>
<keyword evidence="3" id="KW-1185">Reference proteome</keyword>
<reference evidence="2" key="2">
    <citation type="journal article" date="2020" name="Nat. Commun.">
        <title>Large-scale genome sequencing of mycorrhizal fungi provides insights into the early evolution of symbiotic traits.</title>
        <authorList>
            <person name="Miyauchi S."/>
            <person name="Kiss E."/>
            <person name="Kuo A."/>
            <person name="Drula E."/>
            <person name="Kohler A."/>
            <person name="Sanchez-Garcia M."/>
            <person name="Morin E."/>
            <person name="Andreopoulos B."/>
            <person name="Barry K.W."/>
            <person name="Bonito G."/>
            <person name="Buee M."/>
            <person name="Carver A."/>
            <person name="Chen C."/>
            <person name="Cichocki N."/>
            <person name="Clum A."/>
            <person name="Culley D."/>
            <person name="Crous P.W."/>
            <person name="Fauchery L."/>
            <person name="Girlanda M."/>
            <person name="Hayes R.D."/>
            <person name="Keri Z."/>
            <person name="LaButti K."/>
            <person name="Lipzen A."/>
            <person name="Lombard V."/>
            <person name="Magnuson J."/>
            <person name="Maillard F."/>
            <person name="Murat C."/>
            <person name="Nolan M."/>
            <person name="Ohm R.A."/>
            <person name="Pangilinan J."/>
            <person name="Pereira M.F."/>
            <person name="Perotto S."/>
            <person name="Peter M."/>
            <person name="Pfister S."/>
            <person name="Riley R."/>
            <person name="Sitrit Y."/>
            <person name="Stielow J.B."/>
            <person name="Szollosi G."/>
            <person name="Zifcakova L."/>
            <person name="Stursova M."/>
            <person name="Spatafora J.W."/>
            <person name="Tedersoo L."/>
            <person name="Vaario L.M."/>
            <person name="Yamada A."/>
            <person name="Yan M."/>
            <person name="Wang P."/>
            <person name="Xu J."/>
            <person name="Bruns T."/>
            <person name="Baldrian P."/>
            <person name="Vilgalys R."/>
            <person name="Dunand C."/>
            <person name="Henrissat B."/>
            <person name="Grigoriev I.V."/>
            <person name="Hibbett D."/>
            <person name="Nagy L.G."/>
            <person name="Martin F.M."/>
        </authorList>
    </citation>
    <scope>NUCLEOTIDE SEQUENCE</scope>
    <source>
        <strain evidence="2">BED1</strain>
    </source>
</reference>
<dbReference type="EMBL" id="WHUW01000019">
    <property type="protein sequence ID" value="KAF8437186.1"/>
    <property type="molecule type" value="Genomic_DNA"/>
</dbReference>
<name>A0AAD4GD11_BOLED</name>
<feature type="region of interest" description="Disordered" evidence="1">
    <location>
        <begin position="119"/>
        <end position="150"/>
    </location>
</feature>
<evidence type="ECO:0000313" key="2">
    <source>
        <dbReference type="EMBL" id="KAF8437186.1"/>
    </source>
</evidence>
<accession>A0AAD4GD11</accession>
<organism evidence="2 3">
    <name type="scientific">Boletus edulis BED1</name>
    <dbReference type="NCBI Taxonomy" id="1328754"/>
    <lineage>
        <taxon>Eukaryota</taxon>
        <taxon>Fungi</taxon>
        <taxon>Dikarya</taxon>
        <taxon>Basidiomycota</taxon>
        <taxon>Agaricomycotina</taxon>
        <taxon>Agaricomycetes</taxon>
        <taxon>Agaricomycetidae</taxon>
        <taxon>Boletales</taxon>
        <taxon>Boletineae</taxon>
        <taxon>Boletaceae</taxon>
        <taxon>Boletoideae</taxon>
        <taxon>Boletus</taxon>
    </lineage>
</organism>
<sequence>MKRKVDPSAGGDALGHRAGLIYRVLSLVSMAHIEYSALWQNIPDVPHKDLSVNGNRVLVRVFIESLGPNVCKPQADLTCPRETTTSQPVVVRLTQMRLFEGFPGDQEVLVNSSLSARTSNDGTMGIDDTNERIREGSKAIQLQRRRPRAL</sequence>
<proteinExistence type="predicted"/>
<protein>
    <submittedName>
        <fullName evidence="2">Uncharacterized protein</fullName>
    </submittedName>
</protein>